<proteinExistence type="predicted"/>
<accession>A0A5N7CMS4</accession>
<dbReference type="Proteomes" id="UP000326877">
    <property type="component" value="Unassembled WGS sequence"/>
</dbReference>
<gene>
    <name evidence="1" type="ORF">BDV23DRAFT_178700</name>
</gene>
<reference evidence="1" key="1">
    <citation type="submission" date="2019-04" db="EMBL/GenBank/DDBJ databases">
        <title>Friends and foes A comparative genomics studyof 23 Aspergillus species from section Flavi.</title>
        <authorList>
            <consortium name="DOE Joint Genome Institute"/>
            <person name="Kjaerbolling I."/>
            <person name="Vesth T."/>
            <person name="Frisvad J.C."/>
            <person name="Nybo J.L."/>
            <person name="Theobald S."/>
            <person name="Kildgaard S."/>
            <person name="Isbrandt T."/>
            <person name="Kuo A."/>
            <person name="Sato A."/>
            <person name="Lyhne E.K."/>
            <person name="Kogle M.E."/>
            <person name="Wiebenga A."/>
            <person name="Kun R.S."/>
            <person name="Lubbers R.J."/>
            <person name="Makela M.R."/>
            <person name="Barry K."/>
            <person name="Chovatia M."/>
            <person name="Clum A."/>
            <person name="Daum C."/>
            <person name="Haridas S."/>
            <person name="He G."/>
            <person name="LaButti K."/>
            <person name="Lipzen A."/>
            <person name="Mondo S."/>
            <person name="Riley R."/>
            <person name="Salamov A."/>
            <person name="Simmons B.A."/>
            <person name="Magnuson J.K."/>
            <person name="Henrissat B."/>
            <person name="Mortensen U.H."/>
            <person name="Larsen T.O."/>
            <person name="Devries R.P."/>
            <person name="Grigoriev I.V."/>
            <person name="Machida M."/>
            <person name="Baker S.E."/>
            <person name="Andersen M.R."/>
        </authorList>
    </citation>
    <scope>NUCLEOTIDE SEQUENCE [LARGE SCALE GENOMIC DNA]</scope>
    <source>
        <strain evidence="1">IBT 14317</strain>
    </source>
</reference>
<sequence length="184" mass="20065">MFSVTDCFQSARNVPRLHPHKANVYTQRAGNGSGLPQGYITHLEHRLAATEAALFTVYAQLRAGNHTQLPRQSPTYETAAAVSVDVVASSRGSRVESMAEWDALPLRGPGELERWWGVKRGVWGNDIENDGGGPGGFEREGGDGRDVLVENVTGDAKTDANLDLDSGKMSRAERLARLEPKVYF</sequence>
<dbReference type="EMBL" id="ML735219">
    <property type="protein sequence ID" value="KAE8395179.1"/>
    <property type="molecule type" value="Genomic_DNA"/>
</dbReference>
<dbReference type="AlphaFoldDB" id="A0A5N7CMS4"/>
<organism evidence="1">
    <name type="scientific">Petromyces alliaceus</name>
    <name type="common">Aspergillus alliaceus</name>
    <dbReference type="NCBI Taxonomy" id="209559"/>
    <lineage>
        <taxon>Eukaryota</taxon>
        <taxon>Fungi</taxon>
        <taxon>Dikarya</taxon>
        <taxon>Ascomycota</taxon>
        <taxon>Pezizomycotina</taxon>
        <taxon>Eurotiomycetes</taxon>
        <taxon>Eurotiomycetidae</taxon>
        <taxon>Eurotiales</taxon>
        <taxon>Aspergillaceae</taxon>
        <taxon>Aspergillus</taxon>
        <taxon>Aspergillus subgen. Circumdati</taxon>
    </lineage>
</organism>
<evidence type="ECO:0000313" key="1">
    <source>
        <dbReference type="EMBL" id="KAE8395179.1"/>
    </source>
</evidence>
<protein>
    <submittedName>
        <fullName evidence="1">Uncharacterized protein</fullName>
    </submittedName>
</protein>
<dbReference type="OrthoDB" id="3862662at2759"/>
<name>A0A5N7CMS4_PETAA</name>